<dbReference type="SMART" id="SM00408">
    <property type="entry name" value="IGc2"/>
    <property type="match status" value="4"/>
</dbReference>
<keyword evidence="6" id="KW-1133">Transmembrane helix</keyword>
<dbReference type="Proteomes" id="UP000000304">
    <property type="component" value="Chromosome 3L"/>
</dbReference>
<dbReference type="PANTHER" id="PTHR10075:SF100">
    <property type="entry name" value="FASCICLIN-2"/>
    <property type="match status" value="1"/>
</dbReference>
<dbReference type="InterPro" id="IPR007110">
    <property type="entry name" value="Ig-like_dom"/>
</dbReference>
<keyword evidence="4" id="KW-0677">Repeat</keyword>
<dbReference type="FunFam" id="2.60.40.10:FF:000302">
    <property type="entry name" value="Down syndrome cell adhesion molecule, isoform D"/>
    <property type="match status" value="1"/>
</dbReference>
<feature type="domain" description="Ig-like" evidence="10">
    <location>
        <begin position="88"/>
        <end position="183"/>
    </location>
</feature>
<dbReference type="GO" id="GO:0005886">
    <property type="term" value="C:plasma membrane"/>
    <property type="evidence" value="ECO:0007669"/>
    <property type="project" value="TreeGrafter"/>
</dbReference>
<dbReference type="PhylomeDB" id="B4QLL0"/>
<dbReference type="InterPro" id="IPR013098">
    <property type="entry name" value="Ig_I-set"/>
</dbReference>
<dbReference type="OMA" id="AXASSEL"/>
<evidence type="ECO:0000256" key="2">
    <source>
        <dbReference type="ARBA" id="ARBA00022692"/>
    </source>
</evidence>
<comment type="subcellular location">
    <subcellularLocation>
        <location evidence="1">Membrane</location>
        <topology evidence="1">Single-pass membrane protein</topology>
    </subcellularLocation>
</comment>
<dbReference type="GO" id="GO:0098632">
    <property type="term" value="F:cell-cell adhesion mediator activity"/>
    <property type="evidence" value="ECO:0007669"/>
    <property type="project" value="TreeGrafter"/>
</dbReference>
<dbReference type="Pfam" id="PF07679">
    <property type="entry name" value="I-set"/>
    <property type="match status" value="2"/>
</dbReference>
<dbReference type="InterPro" id="IPR003599">
    <property type="entry name" value="Ig_sub"/>
</dbReference>
<dbReference type="PANTHER" id="PTHR10075">
    <property type="entry name" value="BASIGIN RELATED"/>
    <property type="match status" value="1"/>
</dbReference>
<dbReference type="InterPro" id="IPR036179">
    <property type="entry name" value="Ig-like_dom_sf"/>
</dbReference>
<evidence type="ECO:0000256" key="8">
    <source>
        <dbReference type="ARBA" id="ARBA00023157"/>
    </source>
</evidence>
<evidence type="ECO:0000256" key="9">
    <source>
        <dbReference type="ARBA" id="ARBA00023319"/>
    </source>
</evidence>
<evidence type="ECO:0000256" key="4">
    <source>
        <dbReference type="ARBA" id="ARBA00022737"/>
    </source>
</evidence>
<evidence type="ECO:0000256" key="7">
    <source>
        <dbReference type="ARBA" id="ARBA00023136"/>
    </source>
</evidence>
<dbReference type="PROSITE" id="PS50835">
    <property type="entry name" value="IG_LIKE"/>
    <property type="match status" value="4"/>
</dbReference>
<evidence type="ECO:0000259" key="10">
    <source>
        <dbReference type="PROSITE" id="PS50835"/>
    </source>
</evidence>
<feature type="domain" description="Ig-like" evidence="10">
    <location>
        <begin position="316"/>
        <end position="403"/>
    </location>
</feature>
<feature type="non-terminal residue" evidence="11">
    <location>
        <position position="1"/>
    </location>
</feature>
<proteinExistence type="predicted"/>
<dbReference type="CDD" id="cd20954">
    <property type="entry name" value="IgI_7_Dscam"/>
    <property type="match status" value="1"/>
</dbReference>
<dbReference type="EMBL" id="CM000363">
    <property type="protein sequence ID" value="EDX09670.1"/>
    <property type="molecule type" value="Genomic_DNA"/>
</dbReference>
<keyword evidence="7" id="KW-0472">Membrane</keyword>
<keyword evidence="3" id="KW-0732">Signal</keyword>
<reference evidence="11 12" key="1">
    <citation type="journal article" date="2007" name="Nature">
        <title>Evolution of genes and genomes on the Drosophila phylogeny.</title>
        <authorList>
            <consortium name="Drosophila 12 Genomes Consortium"/>
            <person name="Clark A.G."/>
            <person name="Eisen M.B."/>
            <person name="Smith D.R."/>
            <person name="Bergman C.M."/>
            <person name="Oliver B."/>
            <person name="Markow T.A."/>
            <person name="Kaufman T.C."/>
            <person name="Kellis M."/>
            <person name="Gelbart W."/>
            <person name="Iyer V.N."/>
            <person name="Pollard D.A."/>
            <person name="Sackton T.B."/>
            <person name="Larracuente A.M."/>
            <person name="Singh N.D."/>
            <person name="Abad J.P."/>
            <person name="Abt D.N."/>
            <person name="Adryan B."/>
            <person name="Aguade M."/>
            <person name="Akashi H."/>
            <person name="Anderson W.W."/>
            <person name="Aquadro C.F."/>
            <person name="Ardell D.H."/>
            <person name="Arguello R."/>
            <person name="Artieri C.G."/>
            <person name="Barbash D.A."/>
            <person name="Barker D."/>
            <person name="Barsanti P."/>
            <person name="Batterham P."/>
            <person name="Batzoglou S."/>
            <person name="Begun D."/>
            <person name="Bhutkar A."/>
            <person name="Blanco E."/>
            <person name="Bosak S.A."/>
            <person name="Bradley R.K."/>
            <person name="Brand A.D."/>
            <person name="Brent M.R."/>
            <person name="Brooks A.N."/>
            <person name="Brown R.H."/>
            <person name="Butlin R.K."/>
            <person name="Caggese C."/>
            <person name="Calvi B.R."/>
            <person name="Bernardo de Carvalho A."/>
            <person name="Caspi A."/>
            <person name="Castrezana S."/>
            <person name="Celniker S.E."/>
            <person name="Chang J.L."/>
            <person name="Chapple C."/>
            <person name="Chatterji S."/>
            <person name="Chinwalla A."/>
            <person name="Civetta A."/>
            <person name="Clifton S.W."/>
            <person name="Comeron J.M."/>
            <person name="Costello J.C."/>
            <person name="Coyne J.A."/>
            <person name="Daub J."/>
            <person name="David R.G."/>
            <person name="Delcher A.L."/>
            <person name="Delehaunty K."/>
            <person name="Do C.B."/>
            <person name="Ebling H."/>
            <person name="Edwards K."/>
            <person name="Eickbush T."/>
            <person name="Evans J.D."/>
            <person name="Filipski A."/>
            <person name="Findeiss S."/>
            <person name="Freyhult E."/>
            <person name="Fulton L."/>
            <person name="Fulton R."/>
            <person name="Garcia A.C."/>
            <person name="Gardiner A."/>
            <person name="Garfield D.A."/>
            <person name="Garvin B.E."/>
            <person name="Gibson G."/>
            <person name="Gilbert D."/>
            <person name="Gnerre S."/>
            <person name="Godfrey J."/>
            <person name="Good R."/>
            <person name="Gotea V."/>
            <person name="Gravely B."/>
            <person name="Greenberg A.J."/>
            <person name="Griffiths-Jones S."/>
            <person name="Gross S."/>
            <person name="Guigo R."/>
            <person name="Gustafson E.A."/>
            <person name="Haerty W."/>
            <person name="Hahn M.W."/>
            <person name="Halligan D.L."/>
            <person name="Halpern A.L."/>
            <person name="Halter G.M."/>
            <person name="Han M.V."/>
            <person name="Heger A."/>
            <person name="Hillier L."/>
            <person name="Hinrichs A.S."/>
            <person name="Holmes I."/>
            <person name="Hoskins R.A."/>
            <person name="Hubisz M.J."/>
            <person name="Hultmark D."/>
            <person name="Huntley M.A."/>
            <person name="Jaffe D.B."/>
            <person name="Jagadeeshan S."/>
            <person name="Jeck W.R."/>
            <person name="Johnson J."/>
            <person name="Jones C.D."/>
            <person name="Jordan W.C."/>
            <person name="Karpen G.H."/>
            <person name="Kataoka E."/>
            <person name="Keightley P.D."/>
            <person name="Kheradpour P."/>
            <person name="Kirkness E.F."/>
            <person name="Koerich L.B."/>
            <person name="Kristiansen K."/>
            <person name="Kudrna D."/>
            <person name="Kulathinal R.J."/>
            <person name="Kumar S."/>
            <person name="Kwok R."/>
            <person name="Lander E."/>
            <person name="Langley C.H."/>
            <person name="Lapoint R."/>
            <person name="Lazzaro B.P."/>
            <person name="Lee S.J."/>
            <person name="Levesque L."/>
            <person name="Li R."/>
            <person name="Lin C.F."/>
            <person name="Lin M.F."/>
            <person name="Lindblad-Toh K."/>
            <person name="Llopart A."/>
            <person name="Long M."/>
            <person name="Low L."/>
            <person name="Lozovsky E."/>
            <person name="Lu J."/>
            <person name="Luo M."/>
            <person name="Machado C.A."/>
            <person name="Makalowski W."/>
            <person name="Marzo M."/>
            <person name="Matsuda M."/>
            <person name="Matzkin L."/>
            <person name="McAllister B."/>
            <person name="McBride C.S."/>
            <person name="McKernan B."/>
            <person name="McKernan K."/>
            <person name="Mendez-Lago M."/>
            <person name="Minx P."/>
            <person name="Mollenhauer M.U."/>
            <person name="Montooth K."/>
            <person name="Mount S.M."/>
            <person name="Mu X."/>
            <person name="Myers E."/>
            <person name="Negre B."/>
            <person name="Newfeld S."/>
            <person name="Nielsen R."/>
            <person name="Noor M.A."/>
            <person name="O'Grady P."/>
            <person name="Pachter L."/>
            <person name="Papaceit M."/>
            <person name="Parisi M.J."/>
            <person name="Parisi M."/>
            <person name="Parts L."/>
            <person name="Pedersen J.S."/>
            <person name="Pesole G."/>
            <person name="Phillippy A.M."/>
            <person name="Ponting C.P."/>
            <person name="Pop M."/>
            <person name="Porcelli D."/>
            <person name="Powell J.R."/>
            <person name="Prohaska S."/>
            <person name="Pruitt K."/>
            <person name="Puig M."/>
            <person name="Quesneville H."/>
            <person name="Ram K.R."/>
            <person name="Rand D."/>
            <person name="Rasmussen M.D."/>
            <person name="Reed L.K."/>
            <person name="Reenan R."/>
            <person name="Reily A."/>
            <person name="Remington K.A."/>
            <person name="Rieger T.T."/>
            <person name="Ritchie M.G."/>
            <person name="Robin C."/>
            <person name="Rogers Y.H."/>
            <person name="Rohde C."/>
            <person name="Rozas J."/>
            <person name="Rubenfield M.J."/>
            <person name="Ruiz A."/>
            <person name="Russo S."/>
            <person name="Salzberg S.L."/>
            <person name="Sanchez-Gracia A."/>
            <person name="Saranga D.J."/>
            <person name="Sato H."/>
            <person name="Schaeffer S.W."/>
            <person name="Schatz M.C."/>
            <person name="Schlenke T."/>
            <person name="Schwartz R."/>
            <person name="Segarra C."/>
            <person name="Singh R.S."/>
            <person name="Sirot L."/>
            <person name="Sirota M."/>
            <person name="Sisneros N.B."/>
            <person name="Smith C.D."/>
            <person name="Smith T.F."/>
            <person name="Spieth J."/>
            <person name="Stage D.E."/>
            <person name="Stark A."/>
            <person name="Stephan W."/>
            <person name="Strausberg R.L."/>
            <person name="Strempel S."/>
            <person name="Sturgill D."/>
            <person name="Sutton G."/>
            <person name="Sutton G.G."/>
            <person name="Tao W."/>
            <person name="Teichmann S."/>
            <person name="Tobari Y.N."/>
            <person name="Tomimura Y."/>
            <person name="Tsolas J.M."/>
            <person name="Valente V.L."/>
            <person name="Venter E."/>
            <person name="Venter J.C."/>
            <person name="Vicario S."/>
            <person name="Vieira F.G."/>
            <person name="Vilella A.J."/>
            <person name="Villasante A."/>
            <person name="Walenz B."/>
            <person name="Wang J."/>
            <person name="Wasserman M."/>
            <person name="Watts T."/>
            <person name="Wilson D."/>
            <person name="Wilson R.K."/>
            <person name="Wing R.A."/>
            <person name="Wolfner M.F."/>
            <person name="Wong A."/>
            <person name="Wong G.K."/>
            <person name="Wu C.I."/>
            <person name="Wu G."/>
            <person name="Yamamoto D."/>
            <person name="Yang H.P."/>
            <person name="Yang S.P."/>
            <person name="Yorke J.A."/>
            <person name="Yoshida K."/>
            <person name="Zdobnov E."/>
            <person name="Zhang P."/>
            <person name="Zhang Y."/>
            <person name="Zimin A.V."/>
            <person name="Baldwin J."/>
            <person name="Abdouelleil A."/>
            <person name="Abdulkadir J."/>
            <person name="Abebe A."/>
            <person name="Abera B."/>
            <person name="Abreu J."/>
            <person name="Acer S.C."/>
            <person name="Aftuck L."/>
            <person name="Alexander A."/>
            <person name="An P."/>
            <person name="Anderson E."/>
            <person name="Anderson S."/>
            <person name="Arachi H."/>
            <person name="Azer M."/>
            <person name="Bachantsang P."/>
            <person name="Barry A."/>
            <person name="Bayul T."/>
            <person name="Berlin A."/>
            <person name="Bessette D."/>
            <person name="Bloom T."/>
            <person name="Blye J."/>
            <person name="Boguslavskiy L."/>
            <person name="Bonnet C."/>
            <person name="Boukhgalter B."/>
            <person name="Bourzgui I."/>
            <person name="Brown A."/>
            <person name="Cahill P."/>
            <person name="Channer S."/>
            <person name="Cheshatsang Y."/>
            <person name="Chuda L."/>
            <person name="Citroen M."/>
            <person name="Collymore A."/>
            <person name="Cooke P."/>
            <person name="Costello M."/>
            <person name="D'Aco K."/>
            <person name="Daza R."/>
            <person name="De Haan G."/>
            <person name="DeGray S."/>
            <person name="DeMaso C."/>
            <person name="Dhargay N."/>
            <person name="Dooley K."/>
            <person name="Dooley E."/>
            <person name="Doricent M."/>
            <person name="Dorje P."/>
            <person name="Dorjee K."/>
            <person name="Dupes A."/>
            <person name="Elong R."/>
            <person name="Falk J."/>
            <person name="Farina A."/>
            <person name="Faro S."/>
            <person name="Ferguson D."/>
            <person name="Fisher S."/>
            <person name="Foley C.D."/>
            <person name="Franke A."/>
            <person name="Friedrich D."/>
            <person name="Gadbois L."/>
            <person name="Gearin G."/>
            <person name="Gearin C.R."/>
            <person name="Giannoukos G."/>
            <person name="Goode T."/>
            <person name="Graham J."/>
            <person name="Grandbois E."/>
            <person name="Grewal S."/>
            <person name="Gyaltsen K."/>
            <person name="Hafez N."/>
            <person name="Hagos B."/>
            <person name="Hall J."/>
            <person name="Henson C."/>
            <person name="Hollinger A."/>
            <person name="Honan T."/>
            <person name="Huard M.D."/>
            <person name="Hughes L."/>
            <person name="Hurhula B."/>
            <person name="Husby M.E."/>
            <person name="Kamat A."/>
            <person name="Kanga B."/>
            <person name="Kashin S."/>
            <person name="Khazanovich D."/>
            <person name="Kisner P."/>
            <person name="Lance K."/>
            <person name="Lara M."/>
            <person name="Lee W."/>
            <person name="Lennon N."/>
            <person name="Letendre F."/>
            <person name="LeVine R."/>
            <person name="Lipovsky A."/>
            <person name="Liu X."/>
            <person name="Liu J."/>
            <person name="Liu S."/>
            <person name="Lokyitsang T."/>
            <person name="Lokyitsang Y."/>
            <person name="Lubonja R."/>
            <person name="Lui A."/>
            <person name="MacDonald P."/>
            <person name="Magnisalis V."/>
            <person name="Maru K."/>
            <person name="Matthews C."/>
            <person name="McCusker W."/>
            <person name="McDonough S."/>
            <person name="Mehta T."/>
            <person name="Meldrim J."/>
            <person name="Meneus L."/>
            <person name="Mihai O."/>
            <person name="Mihalev A."/>
            <person name="Mihova T."/>
            <person name="Mittelman R."/>
            <person name="Mlenga V."/>
            <person name="Montmayeur A."/>
            <person name="Mulrain L."/>
            <person name="Navidi A."/>
            <person name="Naylor J."/>
            <person name="Negash T."/>
            <person name="Nguyen T."/>
            <person name="Nguyen N."/>
            <person name="Nicol R."/>
            <person name="Norbu C."/>
            <person name="Norbu N."/>
            <person name="Novod N."/>
            <person name="O'Neill B."/>
            <person name="Osman S."/>
            <person name="Markiewicz E."/>
            <person name="Oyono O.L."/>
            <person name="Patti C."/>
            <person name="Phunkhang P."/>
            <person name="Pierre F."/>
            <person name="Priest M."/>
            <person name="Raghuraman S."/>
            <person name="Rege F."/>
            <person name="Reyes R."/>
            <person name="Rise C."/>
            <person name="Rogov P."/>
            <person name="Ross K."/>
            <person name="Ryan E."/>
            <person name="Settipalli S."/>
            <person name="Shea T."/>
            <person name="Sherpa N."/>
            <person name="Shi L."/>
            <person name="Shih D."/>
            <person name="Sparrow T."/>
            <person name="Spaulding J."/>
            <person name="Stalker J."/>
            <person name="Stange-Thomann N."/>
            <person name="Stavropoulos S."/>
            <person name="Stone C."/>
            <person name="Strader C."/>
            <person name="Tesfaye S."/>
            <person name="Thomson T."/>
            <person name="Thoulutsang Y."/>
            <person name="Thoulutsang D."/>
            <person name="Topham K."/>
            <person name="Topping I."/>
            <person name="Tsamla T."/>
            <person name="Vassiliev H."/>
            <person name="Vo A."/>
            <person name="Wangchuk T."/>
            <person name="Wangdi T."/>
            <person name="Weiand M."/>
            <person name="Wilkinson J."/>
            <person name="Wilson A."/>
            <person name="Yadav S."/>
            <person name="Young G."/>
            <person name="Yu Q."/>
            <person name="Zembek L."/>
            <person name="Zhong D."/>
            <person name="Zimmer A."/>
            <person name="Zwirko Z."/>
            <person name="Jaffe D.B."/>
            <person name="Alvarez P."/>
            <person name="Brockman W."/>
            <person name="Butler J."/>
            <person name="Chin C."/>
            <person name="Gnerre S."/>
            <person name="Grabherr M."/>
            <person name="Kleber M."/>
            <person name="Mauceli E."/>
            <person name="MacCallum I."/>
        </authorList>
    </citation>
    <scope>NUCLEOTIDE SEQUENCE [LARGE SCALE GENOMIC DNA]</scope>
    <source>
        <strain evidence="12">white501</strain>
    </source>
</reference>
<keyword evidence="9" id="KW-0393">Immunoglobulin domain</keyword>
<evidence type="ECO:0000256" key="5">
    <source>
        <dbReference type="ARBA" id="ARBA00022889"/>
    </source>
</evidence>
<keyword evidence="12" id="KW-1185">Reference proteome</keyword>
<dbReference type="GO" id="GO:0007156">
    <property type="term" value="P:homophilic cell adhesion via plasma membrane adhesion molecules"/>
    <property type="evidence" value="ECO:0007669"/>
    <property type="project" value="TreeGrafter"/>
</dbReference>
<dbReference type="InterPro" id="IPR003598">
    <property type="entry name" value="Ig_sub2"/>
</dbReference>
<feature type="domain" description="Ig-like" evidence="10">
    <location>
        <begin position="220"/>
        <end position="313"/>
    </location>
</feature>
<dbReference type="AlphaFoldDB" id="B4QLL0"/>
<dbReference type="FunFam" id="2.60.40.10:FF:000017">
    <property type="entry name" value="Down syndrome cell adhesion molecule b"/>
    <property type="match status" value="2"/>
</dbReference>
<dbReference type="GO" id="GO:0007411">
    <property type="term" value="P:axon guidance"/>
    <property type="evidence" value="ECO:0007669"/>
    <property type="project" value="TreeGrafter"/>
</dbReference>
<evidence type="ECO:0000256" key="3">
    <source>
        <dbReference type="ARBA" id="ARBA00022729"/>
    </source>
</evidence>
<dbReference type="SUPFAM" id="SSF48726">
    <property type="entry name" value="Immunoglobulin"/>
    <property type="match status" value="5"/>
</dbReference>
<accession>B4QLL0</accession>
<dbReference type="FunFam" id="2.60.40.10:FF:000311">
    <property type="entry name" value="Down syndrome cell adhesion molecule, isoform D"/>
    <property type="match status" value="1"/>
</dbReference>
<dbReference type="CDD" id="cd20956">
    <property type="entry name" value="IgI_4_Dscam"/>
    <property type="match status" value="1"/>
</dbReference>
<dbReference type="Pfam" id="PF13927">
    <property type="entry name" value="Ig_3"/>
    <property type="match status" value="2"/>
</dbReference>
<dbReference type="Gene3D" id="2.60.40.10">
    <property type="entry name" value="Immunoglobulins"/>
    <property type="match status" value="5"/>
</dbReference>
<sequence length="413" mass="46069">QPQVQTVDVDMDAQFQCIVSGHPVHDVNWLRDGKPILRDNRVEILTDPPRLIIKKVQKEDPGMYQCFVSNEWEQIQSTAELQLGDASPELLYWFSEQTLQPGPTVSLKCVATGNPLPQFTWSLDGFPIPDSSRFLVGQYVTIHDDVISHVNISNVKEEDGGEYTCTAQNAIGKQRAYNNGTLIIEQLQRLEDAGTYTCMAQNKQKQTSRRNVEIQVLVPPKIMPIQAMTNMLREGMRAAISCQILEGDLPVSFRWERNGKPLIGTGNEVFRRLDEYSASLVIEHISSDHSGNYTCIASNVAGTERFTVPLTVNVPPKWILEPKDSSAQAGADVLLHCQSSGYPTPTITWKKAIGPTPGEYKDFLYEPTVQLFPNGTIFFKKISKESQGHFLCEAKNNIGSGVSKVIFLKVNGE</sequence>
<keyword evidence="5" id="KW-0130">Cell adhesion</keyword>
<protein>
    <submittedName>
        <fullName evidence="11">GD14071</fullName>
    </submittedName>
</protein>
<dbReference type="SMART" id="SM00409">
    <property type="entry name" value="IG"/>
    <property type="match status" value="4"/>
</dbReference>
<organism evidence="11 12">
    <name type="scientific">Drosophila simulans</name>
    <name type="common">Fruit fly</name>
    <dbReference type="NCBI Taxonomy" id="7240"/>
    <lineage>
        <taxon>Eukaryota</taxon>
        <taxon>Metazoa</taxon>
        <taxon>Ecdysozoa</taxon>
        <taxon>Arthropoda</taxon>
        <taxon>Hexapoda</taxon>
        <taxon>Insecta</taxon>
        <taxon>Pterygota</taxon>
        <taxon>Neoptera</taxon>
        <taxon>Endopterygota</taxon>
        <taxon>Diptera</taxon>
        <taxon>Brachycera</taxon>
        <taxon>Muscomorpha</taxon>
        <taxon>Ephydroidea</taxon>
        <taxon>Drosophilidae</taxon>
        <taxon>Drosophila</taxon>
        <taxon>Sophophora</taxon>
    </lineage>
</organism>
<evidence type="ECO:0000313" key="12">
    <source>
        <dbReference type="Proteomes" id="UP000000304"/>
    </source>
</evidence>
<gene>
    <name evidence="11" type="primary">Dsim\GD14071</name>
    <name evidence="11" type="ORF">Dsim_GD14071</name>
</gene>
<evidence type="ECO:0000256" key="6">
    <source>
        <dbReference type="ARBA" id="ARBA00022989"/>
    </source>
</evidence>
<evidence type="ECO:0000313" key="11">
    <source>
        <dbReference type="EMBL" id="EDX09670.1"/>
    </source>
</evidence>
<feature type="domain" description="Ig-like" evidence="10">
    <location>
        <begin position="2"/>
        <end position="82"/>
    </location>
</feature>
<dbReference type="SMR" id="B4QLL0"/>
<dbReference type="InterPro" id="IPR013783">
    <property type="entry name" value="Ig-like_fold"/>
</dbReference>
<dbReference type="GO" id="GO:0030424">
    <property type="term" value="C:axon"/>
    <property type="evidence" value="ECO:0007669"/>
    <property type="project" value="TreeGrafter"/>
</dbReference>
<keyword evidence="8" id="KW-1015">Disulfide bond</keyword>
<dbReference type="GO" id="GO:0070593">
    <property type="term" value="P:dendrite self-avoidance"/>
    <property type="evidence" value="ECO:0007669"/>
    <property type="project" value="TreeGrafter"/>
</dbReference>
<name>B4QLL0_DROSI</name>
<dbReference type="STRING" id="7240.B4QLL0"/>
<evidence type="ECO:0000256" key="1">
    <source>
        <dbReference type="ARBA" id="ARBA00004167"/>
    </source>
</evidence>
<dbReference type="HOGENOM" id="CLU_071214_0_0_1"/>
<keyword evidence="2" id="KW-0812">Transmembrane</keyword>